<evidence type="ECO:0000256" key="9">
    <source>
        <dbReference type="ARBA" id="ARBA00022741"/>
    </source>
</evidence>
<keyword evidence="3 19" id="KW-0723">Serine/threonine-protein kinase</keyword>
<keyword evidence="25" id="KW-1185">Reference proteome</keyword>
<dbReference type="GO" id="GO:0005524">
    <property type="term" value="F:ATP binding"/>
    <property type="evidence" value="ECO:0007669"/>
    <property type="project" value="UniProtKB-KW"/>
</dbReference>
<keyword evidence="5 19" id="KW-0808">Transferase</keyword>
<sequence length="850" mass="95449">MLKIRLMAKVEGFLLLFTSCLFLGSPYCCKAQLRFELMQGGQLRDWEHILSPTGIFKLGFFSPNSSTYRYLGIWYSKLPHNPDAVWVANPENPILDASGVLSLDSDGKLKITHNGGQPIVLNSNQANSSNLTASVMDTGNFVLREAGSTATGGEILWQSFDYPGNTLLPGMKLGMNLKTGKNWVLHSWLSNQVPAPGAFKLGIGNENDDQLVLWQREEVYWTSGVWKSGSFQMAPELTRRSDLYQFSFVSNSDEQNFSYSVKSSSTLSRWQLNTWGQILQYTLDPDGTTWQLTFAGPCKTDANYPSASCILPKPSKCRNESELFVPTRGYYNDSNLLYSDDNTSLALSDCHSSCWKNCSCIAYGSLLADGTGCRLWSKGSNFVQNENFDLLYVLTLASGEGMHVFASYLYLPPLSPALQQSINHITYSAILYKKTRTRSPERSVKYLWWIWCIIAIGLGLSMLLLGYFYVTRRKQKLMQGIEGTEGDTTAQARSLGKSKNQFPLFYHLRRTKKASNPFQSFSFSEIVDATNNFSPANKLGQGGFGPVYKGMLLDGQPIAVKRLARNSGQGVEEFMNEITLIAELQHLNLVRLLGCCIQQEEKMLIYEYMSNKSLDSFLFDPSKRKLLDWKKRVGIIEGVAQGLLYLHKYSRVRVIHRDLKASNILLDHEMNPKISDFGMARIFGHNESRANTNRVVGTYGYMSPEYAMNGIFSVKSDVFSFGVLLLEIVSGKKNTVFTSSDNPLSLIDHAWELWKRGDALKFKDELLESCPQNELLKCLQVGLLCVQDQAADRPTMSDVISMLTNDAISIPQPEEPAYCTRKDETRSTFPSDNSEIHSVNRVSITIVEAR</sequence>
<reference evidence="24 25" key="1">
    <citation type="journal article" date="2021" name="Commun. Biol.">
        <title>The genome of Shorea leprosula (Dipterocarpaceae) highlights the ecological relevance of drought in aseasonal tropical rainforests.</title>
        <authorList>
            <person name="Ng K.K.S."/>
            <person name="Kobayashi M.J."/>
            <person name="Fawcett J.A."/>
            <person name="Hatakeyama M."/>
            <person name="Paape T."/>
            <person name="Ng C.H."/>
            <person name="Ang C.C."/>
            <person name="Tnah L.H."/>
            <person name="Lee C.T."/>
            <person name="Nishiyama T."/>
            <person name="Sese J."/>
            <person name="O'Brien M.J."/>
            <person name="Copetti D."/>
            <person name="Mohd Noor M.I."/>
            <person name="Ong R.C."/>
            <person name="Putra M."/>
            <person name="Sireger I.Z."/>
            <person name="Indrioko S."/>
            <person name="Kosugi Y."/>
            <person name="Izuno A."/>
            <person name="Isagi Y."/>
            <person name="Lee S.L."/>
            <person name="Shimizu K.K."/>
        </authorList>
    </citation>
    <scope>NUCLEOTIDE SEQUENCE [LARGE SCALE GENOMIC DNA]</scope>
    <source>
        <strain evidence="24">214</strain>
    </source>
</reference>
<dbReference type="FunFam" id="3.30.200.20:FF:000195">
    <property type="entry name" value="G-type lectin S-receptor-like serine/threonine-protein kinase"/>
    <property type="match status" value="1"/>
</dbReference>
<evidence type="ECO:0000313" key="25">
    <source>
        <dbReference type="Proteomes" id="UP001054252"/>
    </source>
</evidence>
<comment type="catalytic activity">
    <reaction evidence="18 19">
        <text>L-seryl-[protein] + ATP = O-phospho-L-seryl-[protein] + ADP + H(+)</text>
        <dbReference type="Rhea" id="RHEA:17989"/>
        <dbReference type="Rhea" id="RHEA-COMP:9863"/>
        <dbReference type="Rhea" id="RHEA-COMP:11604"/>
        <dbReference type="ChEBI" id="CHEBI:15378"/>
        <dbReference type="ChEBI" id="CHEBI:29999"/>
        <dbReference type="ChEBI" id="CHEBI:30616"/>
        <dbReference type="ChEBI" id="CHEBI:83421"/>
        <dbReference type="ChEBI" id="CHEBI:456216"/>
        <dbReference type="EC" id="2.7.11.1"/>
    </reaction>
</comment>
<evidence type="ECO:0000259" key="21">
    <source>
        <dbReference type="PROSITE" id="PS50011"/>
    </source>
</evidence>
<keyword evidence="9 19" id="KW-0547">Nucleotide-binding</keyword>
<dbReference type="InterPro" id="IPR011009">
    <property type="entry name" value="Kinase-like_dom_sf"/>
</dbReference>
<evidence type="ECO:0000256" key="15">
    <source>
        <dbReference type="ARBA" id="ARBA00023170"/>
    </source>
</evidence>
<evidence type="ECO:0000256" key="5">
    <source>
        <dbReference type="ARBA" id="ARBA00022679"/>
    </source>
</evidence>
<evidence type="ECO:0000259" key="23">
    <source>
        <dbReference type="PROSITE" id="PS50948"/>
    </source>
</evidence>
<dbReference type="PIRSF" id="PIRSF000641">
    <property type="entry name" value="SRK"/>
    <property type="match status" value="1"/>
</dbReference>
<keyword evidence="11 19" id="KW-0067">ATP-binding</keyword>
<evidence type="ECO:0000256" key="2">
    <source>
        <dbReference type="ARBA" id="ARBA00022475"/>
    </source>
</evidence>
<dbReference type="Gene3D" id="2.90.10.10">
    <property type="entry name" value="Bulb-type lectin domain"/>
    <property type="match status" value="1"/>
</dbReference>
<keyword evidence="12 20" id="KW-1133">Transmembrane helix</keyword>
<evidence type="ECO:0000256" key="8">
    <source>
        <dbReference type="ARBA" id="ARBA00022734"/>
    </source>
</evidence>
<evidence type="ECO:0000256" key="6">
    <source>
        <dbReference type="ARBA" id="ARBA00022692"/>
    </source>
</evidence>
<dbReference type="InterPro" id="IPR001480">
    <property type="entry name" value="Bulb-type_lectin_dom"/>
</dbReference>
<dbReference type="InterPro" id="IPR036426">
    <property type="entry name" value="Bulb-type_lectin_dom_sf"/>
</dbReference>
<dbReference type="InterPro" id="IPR000858">
    <property type="entry name" value="S_locus_glycoprot_dom"/>
</dbReference>
<dbReference type="GO" id="GO:0004674">
    <property type="term" value="F:protein serine/threonine kinase activity"/>
    <property type="evidence" value="ECO:0007669"/>
    <property type="project" value="UniProtKB-KW"/>
</dbReference>
<dbReference type="SUPFAM" id="SSF51110">
    <property type="entry name" value="alpha-D-mannose-specific plant lectins"/>
    <property type="match status" value="1"/>
</dbReference>
<evidence type="ECO:0000256" key="11">
    <source>
        <dbReference type="ARBA" id="ARBA00022840"/>
    </source>
</evidence>
<evidence type="ECO:0000256" key="20">
    <source>
        <dbReference type="SAM" id="Phobius"/>
    </source>
</evidence>
<proteinExistence type="inferred from homology"/>
<feature type="domain" description="Bulb-type lectin" evidence="22">
    <location>
        <begin position="34"/>
        <end position="156"/>
    </location>
</feature>
<accession>A0AAV5JH23</accession>
<dbReference type="SMART" id="SM00220">
    <property type="entry name" value="S_TKc"/>
    <property type="match status" value="1"/>
</dbReference>
<keyword evidence="16" id="KW-0325">Glycoprotein</keyword>
<protein>
    <recommendedName>
        <fullName evidence="19">Receptor-like serine/threonine-protein kinase</fullName>
        <ecNumber evidence="19">2.7.11.1</ecNumber>
    </recommendedName>
</protein>
<dbReference type="CDD" id="cd14066">
    <property type="entry name" value="STKc_IRAK"/>
    <property type="match status" value="1"/>
</dbReference>
<evidence type="ECO:0000256" key="13">
    <source>
        <dbReference type="ARBA" id="ARBA00023136"/>
    </source>
</evidence>
<keyword evidence="7" id="KW-0732">Signal</keyword>
<dbReference type="EC" id="2.7.11.1" evidence="19"/>
<dbReference type="InterPro" id="IPR008271">
    <property type="entry name" value="Ser/Thr_kinase_AS"/>
</dbReference>
<dbReference type="Pfam" id="PF01453">
    <property type="entry name" value="B_lectin"/>
    <property type="match status" value="1"/>
</dbReference>
<dbReference type="PANTHER" id="PTHR27002:SF827">
    <property type="entry name" value="RECEPTOR-LIKE SERINE_THREONINE-PROTEIN KINASE"/>
    <property type="match status" value="1"/>
</dbReference>
<evidence type="ECO:0000256" key="18">
    <source>
        <dbReference type="ARBA" id="ARBA00048679"/>
    </source>
</evidence>
<keyword evidence="15" id="KW-0675">Receptor</keyword>
<keyword evidence="10 19" id="KW-0418">Kinase</keyword>
<keyword evidence="4" id="KW-0597">Phosphoprotein</keyword>
<organism evidence="24 25">
    <name type="scientific">Rubroshorea leprosula</name>
    <dbReference type="NCBI Taxonomy" id="152421"/>
    <lineage>
        <taxon>Eukaryota</taxon>
        <taxon>Viridiplantae</taxon>
        <taxon>Streptophyta</taxon>
        <taxon>Embryophyta</taxon>
        <taxon>Tracheophyta</taxon>
        <taxon>Spermatophyta</taxon>
        <taxon>Magnoliopsida</taxon>
        <taxon>eudicotyledons</taxon>
        <taxon>Gunneridae</taxon>
        <taxon>Pentapetalae</taxon>
        <taxon>rosids</taxon>
        <taxon>malvids</taxon>
        <taxon>Malvales</taxon>
        <taxon>Dipterocarpaceae</taxon>
        <taxon>Rubroshorea</taxon>
    </lineage>
</organism>
<name>A0AAV5JH23_9ROSI</name>
<dbReference type="AlphaFoldDB" id="A0AAV5JH23"/>
<dbReference type="CDD" id="cd00028">
    <property type="entry name" value="B_lectin"/>
    <property type="match status" value="1"/>
</dbReference>
<evidence type="ECO:0000256" key="3">
    <source>
        <dbReference type="ARBA" id="ARBA00022527"/>
    </source>
</evidence>
<dbReference type="SUPFAM" id="SSF56112">
    <property type="entry name" value="Protein kinase-like (PK-like)"/>
    <property type="match status" value="1"/>
</dbReference>
<dbReference type="GO" id="GO:0048544">
    <property type="term" value="P:recognition of pollen"/>
    <property type="evidence" value="ECO:0007669"/>
    <property type="project" value="InterPro"/>
</dbReference>
<dbReference type="InterPro" id="IPR003609">
    <property type="entry name" value="Pan_app"/>
</dbReference>
<dbReference type="Pfam" id="PF08276">
    <property type="entry name" value="PAN_2"/>
    <property type="match status" value="1"/>
</dbReference>
<evidence type="ECO:0000256" key="7">
    <source>
        <dbReference type="ARBA" id="ARBA00022729"/>
    </source>
</evidence>
<evidence type="ECO:0000256" key="19">
    <source>
        <dbReference type="PIRNR" id="PIRNR000641"/>
    </source>
</evidence>
<feature type="domain" description="Protein kinase" evidence="21">
    <location>
        <begin position="533"/>
        <end position="808"/>
    </location>
</feature>
<comment type="catalytic activity">
    <reaction evidence="17 19">
        <text>L-threonyl-[protein] + ATP = O-phospho-L-threonyl-[protein] + ADP + H(+)</text>
        <dbReference type="Rhea" id="RHEA:46608"/>
        <dbReference type="Rhea" id="RHEA-COMP:11060"/>
        <dbReference type="Rhea" id="RHEA-COMP:11605"/>
        <dbReference type="ChEBI" id="CHEBI:15378"/>
        <dbReference type="ChEBI" id="CHEBI:30013"/>
        <dbReference type="ChEBI" id="CHEBI:30616"/>
        <dbReference type="ChEBI" id="CHEBI:61977"/>
        <dbReference type="ChEBI" id="CHEBI:456216"/>
        <dbReference type="EC" id="2.7.11.1"/>
    </reaction>
</comment>
<dbReference type="Pfam" id="PF00954">
    <property type="entry name" value="S_locus_glycop"/>
    <property type="match status" value="1"/>
</dbReference>
<dbReference type="Pfam" id="PF07714">
    <property type="entry name" value="PK_Tyr_Ser-Thr"/>
    <property type="match status" value="1"/>
</dbReference>
<evidence type="ECO:0000256" key="16">
    <source>
        <dbReference type="ARBA" id="ARBA00023180"/>
    </source>
</evidence>
<dbReference type="Gene3D" id="3.30.200.20">
    <property type="entry name" value="Phosphorylase Kinase, domain 1"/>
    <property type="match status" value="1"/>
</dbReference>
<dbReference type="Gene3D" id="1.10.510.10">
    <property type="entry name" value="Transferase(Phosphotransferase) domain 1"/>
    <property type="match status" value="1"/>
</dbReference>
<dbReference type="PROSITE" id="PS50948">
    <property type="entry name" value="PAN"/>
    <property type="match status" value="1"/>
</dbReference>
<dbReference type="SMART" id="SM00108">
    <property type="entry name" value="B_lectin"/>
    <property type="match status" value="1"/>
</dbReference>
<evidence type="ECO:0000256" key="1">
    <source>
        <dbReference type="ARBA" id="ARBA00004251"/>
    </source>
</evidence>
<keyword evidence="13 20" id="KW-0472">Membrane</keyword>
<feature type="domain" description="Apple" evidence="23">
    <location>
        <begin position="317"/>
        <end position="395"/>
    </location>
</feature>
<dbReference type="PANTHER" id="PTHR27002">
    <property type="entry name" value="RECEPTOR-LIKE SERINE/THREONINE-PROTEIN KINASE SD1-8"/>
    <property type="match status" value="1"/>
</dbReference>
<keyword evidence="14" id="KW-1015">Disulfide bond</keyword>
<evidence type="ECO:0000313" key="24">
    <source>
        <dbReference type="EMBL" id="GKV11773.1"/>
    </source>
</evidence>
<gene>
    <name evidence="24" type="ORF">SLEP1_g22995</name>
</gene>
<dbReference type="PROSITE" id="PS50011">
    <property type="entry name" value="PROTEIN_KINASE_DOM"/>
    <property type="match status" value="1"/>
</dbReference>
<dbReference type="Proteomes" id="UP001054252">
    <property type="component" value="Unassembled WGS sequence"/>
</dbReference>
<dbReference type="GO" id="GO:0030246">
    <property type="term" value="F:carbohydrate binding"/>
    <property type="evidence" value="ECO:0007669"/>
    <property type="project" value="UniProtKB-KW"/>
</dbReference>
<comment type="subcellular location">
    <subcellularLocation>
        <location evidence="1">Cell membrane</location>
        <topology evidence="1">Single-pass type I membrane protein</topology>
    </subcellularLocation>
</comment>
<dbReference type="EMBL" id="BPVZ01000035">
    <property type="protein sequence ID" value="GKV11773.1"/>
    <property type="molecule type" value="Genomic_DNA"/>
</dbReference>
<feature type="transmembrane region" description="Helical" evidence="20">
    <location>
        <begin position="446"/>
        <end position="470"/>
    </location>
</feature>
<evidence type="ECO:0000256" key="4">
    <source>
        <dbReference type="ARBA" id="ARBA00022553"/>
    </source>
</evidence>
<evidence type="ECO:0000256" key="17">
    <source>
        <dbReference type="ARBA" id="ARBA00047899"/>
    </source>
</evidence>
<evidence type="ECO:0000256" key="12">
    <source>
        <dbReference type="ARBA" id="ARBA00022989"/>
    </source>
</evidence>
<keyword evidence="8" id="KW-0430">Lectin</keyword>
<dbReference type="PROSITE" id="PS50927">
    <property type="entry name" value="BULB_LECTIN"/>
    <property type="match status" value="1"/>
</dbReference>
<dbReference type="GO" id="GO:0005886">
    <property type="term" value="C:plasma membrane"/>
    <property type="evidence" value="ECO:0007669"/>
    <property type="project" value="UniProtKB-SubCell"/>
</dbReference>
<dbReference type="PROSITE" id="PS00108">
    <property type="entry name" value="PROTEIN_KINASE_ST"/>
    <property type="match status" value="1"/>
</dbReference>
<dbReference type="FunFam" id="1.10.510.10:FF:000060">
    <property type="entry name" value="G-type lectin S-receptor-like serine/threonine-protein kinase"/>
    <property type="match status" value="1"/>
</dbReference>
<dbReference type="FunFam" id="2.90.10.10:FF:000009">
    <property type="entry name" value="Receptor-like serine/threonine-protein kinase SD1-8"/>
    <property type="match status" value="1"/>
</dbReference>
<comment type="caution">
    <text evidence="24">The sequence shown here is derived from an EMBL/GenBank/DDBJ whole genome shotgun (WGS) entry which is preliminary data.</text>
</comment>
<comment type="similarity">
    <text evidence="19">Belongs to the protein kinase superfamily. Ser/Thr protein kinase family.</text>
</comment>
<keyword evidence="6 20" id="KW-0812">Transmembrane</keyword>
<dbReference type="InterPro" id="IPR021820">
    <property type="entry name" value="S-locus_recpt_kinase_C"/>
</dbReference>
<dbReference type="InterPro" id="IPR001245">
    <property type="entry name" value="Ser-Thr/Tyr_kinase_cat_dom"/>
</dbReference>
<dbReference type="InterPro" id="IPR024171">
    <property type="entry name" value="SRK-like_kinase"/>
</dbReference>
<evidence type="ECO:0000256" key="14">
    <source>
        <dbReference type="ARBA" id="ARBA00023157"/>
    </source>
</evidence>
<keyword evidence="2" id="KW-1003">Cell membrane</keyword>
<dbReference type="Pfam" id="PF11883">
    <property type="entry name" value="DUF3403"/>
    <property type="match status" value="1"/>
</dbReference>
<evidence type="ECO:0000256" key="10">
    <source>
        <dbReference type="ARBA" id="ARBA00022777"/>
    </source>
</evidence>
<dbReference type="InterPro" id="IPR000719">
    <property type="entry name" value="Prot_kinase_dom"/>
</dbReference>
<evidence type="ECO:0000259" key="22">
    <source>
        <dbReference type="PROSITE" id="PS50927"/>
    </source>
</evidence>